<evidence type="ECO:0000256" key="7">
    <source>
        <dbReference type="PROSITE-ProRule" id="PRU01379"/>
    </source>
</evidence>
<protein>
    <submittedName>
        <fullName evidence="10">M14 family zinc carboxypeptidase</fullName>
    </submittedName>
</protein>
<keyword evidence="4" id="KW-0378">Hydrolase</keyword>
<evidence type="ECO:0000256" key="2">
    <source>
        <dbReference type="ARBA" id="ARBA00005988"/>
    </source>
</evidence>
<reference evidence="10" key="1">
    <citation type="submission" date="2022-10" db="EMBL/GenBank/DDBJ databases">
        <title>The WGS of Solirubrobacter ginsenosidimutans DSM 21036.</title>
        <authorList>
            <person name="Jiang Z."/>
        </authorList>
    </citation>
    <scope>NUCLEOTIDE SEQUENCE</scope>
    <source>
        <strain evidence="10">DSM 21036</strain>
    </source>
</reference>
<dbReference type="GO" id="GO:0004181">
    <property type="term" value="F:metallocarboxypeptidase activity"/>
    <property type="evidence" value="ECO:0007669"/>
    <property type="project" value="InterPro"/>
</dbReference>
<name>A0A9X3N0Z7_9ACTN</name>
<organism evidence="10 11">
    <name type="scientific">Solirubrobacter ginsenosidimutans</name>
    <dbReference type="NCBI Taxonomy" id="490573"/>
    <lineage>
        <taxon>Bacteria</taxon>
        <taxon>Bacillati</taxon>
        <taxon>Actinomycetota</taxon>
        <taxon>Thermoleophilia</taxon>
        <taxon>Solirubrobacterales</taxon>
        <taxon>Solirubrobacteraceae</taxon>
        <taxon>Solirubrobacter</taxon>
    </lineage>
</organism>
<dbReference type="GO" id="GO:0006508">
    <property type="term" value="P:proteolysis"/>
    <property type="evidence" value="ECO:0007669"/>
    <property type="project" value="UniProtKB-KW"/>
</dbReference>
<dbReference type="GO" id="GO:0008270">
    <property type="term" value="F:zinc ion binding"/>
    <property type="evidence" value="ECO:0007669"/>
    <property type="project" value="InterPro"/>
</dbReference>
<comment type="similarity">
    <text evidence="2 7">Belongs to the peptidase M14 family.</text>
</comment>
<dbReference type="Gene3D" id="3.40.630.10">
    <property type="entry name" value="Zn peptidases"/>
    <property type="match status" value="1"/>
</dbReference>
<dbReference type="EMBL" id="JAPDOD010000061">
    <property type="protein sequence ID" value="MDA0166227.1"/>
    <property type="molecule type" value="Genomic_DNA"/>
</dbReference>
<dbReference type="PROSITE" id="PS52035">
    <property type="entry name" value="PEPTIDASE_M14"/>
    <property type="match status" value="1"/>
</dbReference>
<dbReference type="RefSeq" id="WP_270045484.1">
    <property type="nucleotide sequence ID" value="NZ_JAPDOD010000061.1"/>
</dbReference>
<evidence type="ECO:0000256" key="4">
    <source>
        <dbReference type="ARBA" id="ARBA00022801"/>
    </source>
</evidence>
<dbReference type="GO" id="GO:0005615">
    <property type="term" value="C:extracellular space"/>
    <property type="evidence" value="ECO:0007669"/>
    <property type="project" value="TreeGrafter"/>
</dbReference>
<comment type="caution">
    <text evidence="10">The sequence shown here is derived from an EMBL/GenBank/DDBJ whole genome shotgun (WGS) entry which is preliminary data.</text>
</comment>
<feature type="signal peptide" evidence="8">
    <location>
        <begin position="1"/>
        <end position="28"/>
    </location>
</feature>
<comment type="cofactor">
    <cofactor evidence="1">
        <name>Zn(2+)</name>
        <dbReference type="ChEBI" id="CHEBI:29105"/>
    </cofactor>
</comment>
<accession>A0A9X3N0Z7</accession>
<evidence type="ECO:0000313" key="10">
    <source>
        <dbReference type="EMBL" id="MDA0166227.1"/>
    </source>
</evidence>
<dbReference type="Pfam" id="PF00246">
    <property type="entry name" value="Peptidase_M14"/>
    <property type="match status" value="1"/>
</dbReference>
<feature type="domain" description="Peptidase M14" evidence="9">
    <location>
        <begin position="56"/>
        <end position="373"/>
    </location>
</feature>
<evidence type="ECO:0000313" key="11">
    <source>
        <dbReference type="Proteomes" id="UP001149140"/>
    </source>
</evidence>
<evidence type="ECO:0000259" key="9">
    <source>
        <dbReference type="PROSITE" id="PS52035"/>
    </source>
</evidence>
<feature type="chain" id="PRO_5040902478" evidence="8">
    <location>
        <begin position="29"/>
        <end position="648"/>
    </location>
</feature>
<keyword evidence="5" id="KW-0862">Zinc</keyword>
<evidence type="ECO:0000256" key="8">
    <source>
        <dbReference type="SAM" id="SignalP"/>
    </source>
</evidence>
<evidence type="ECO:0000256" key="5">
    <source>
        <dbReference type="ARBA" id="ARBA00022833"/>
    </source>
</evidence>
<evidence type="ECO:0000256" key="6">
    <source>
        <dbReference type="ARBA" id="ARBA00023049"/>
    </source>
</evidence>
<evidence type="ECO:0000256" key="3">
    <source>
        <dbReference type="ARBA" id="ARBA00022670"/>
    </source>
</evidence>
<feature type="active site" description="Proton donor/acceptor" evidence="7">
    <location>
        <position position="322"/>
    </location>
</feature>
<dbReference type="AlphaFoldDB" id="A0A9X3N0Z7"/>
<sequence>MSPVKRAAGMLAAVAAIGVCVTPSIAKADPVVDAAVAQLADLNLGTLTGMPSGRTTYRTTDEFNAELTALATTYPTQVVVKDAPFKSIQGRTIKYVEITNNAAAVGDGKPVFFNMGGIHGNETAGAEDSLEFAYDVLLQAKTNPKVAALLDKVRLIDLPLTNPDGHAFKNATTGAAAPRRASCGPFGAIVPPATCSPSGVDLNRNYPFGWGSNIGVSLTQRGSGPGSEPEVKNTMDIVLKNQVVTLVTQHTNSRAVFYPGLEVFAGQTPDLNNGYRDLALAMGHATADGYTNVRDSAHDYETSGETVDWSYYATRGIANTLELVGSGAGCPQALPPYQQCTAPDYTGTAGPGSTAAQTARFQGHPVRNAIWLNLVYASLAGAHSQITGKAVPGATLKITKDFNLYTAPVQIGNTVGGGDKVGGPSTPPQAIPTHIESSLTVPASGTFKWDVNPSVRPVPAYEADGVHAGPRGFYQESYTLTCTAADGTLLGTTKVLVDKGDVANITPCTTGGVGGSVPATLSLTLGAPATFGAFTPGIAKDYSAATTATVISTAGDATLSVADPSATATGHLVNGTFSLPQTLQAAARTAAFAPVGGSAAPTTLLTYSGPISNDSVALNFKQSIGVNDALRTGTYAKTLTFTLSTTTP</sequence>
<keyword evidence="8" id="KW-0732">Signal</keyword>
<dbReference type="InterPro" id="IPR000834">
    <property type="entry name" value="Peptidase_M14"/>
</dbReference>
<dbReference type="Proteomes" id="UP001149140">
    <property type="component" value="Unassembled WGS sequence"/>
</dbReference>
<dbReference type="PANTHER" id="PTHR11705:SF143">
    <property type="entry name" value="SLL0236 PROTEIN"/>
    <property type="match status" value="1"/>
</dbReference>
<dbReference type="PANTHER" id="PTHR11705">
    <property type="entry name" value="PROTEASE FAMILY M14 CARBOXYPEPTIDASE A,B"/>
    <property type="match status" value="1"/>
</dbReference>
<keyword evidence="10" id="KW-0121">Carboxypeptidase</keyword>
<keyword evidence="6" id="KW-0482">Metalloprotease</keyword>
<keyword evidence="3" id="KW-0645">Protease</keyword>
<dbReference type="SMART" id="SM00631">
    <property type="entry name" value="Zn_pept"/>
    <property type="match status" value="1"/>
</dbReference>
<evidence type="ECO:0000256" key="1">
    <source>
        <dbReference type="ARBA" id="ARBA00001947"/>
    </source>
</evidence>
<gene>
    <name evidence="10" type="ORF">OM076_38535</name>
</gene>
<proteinExistence type="inferred from homology"/>
<dbReference type="SUPFAM" id="SSF53187">
    <property type="entry name" value="Zn-dependent exopeptidases"/>
    <property type="match status" value="1"/>
</dbReference>
<keyword evidence="11" id="KW-1185">Reference proteome</keyword>